<organism evidence="2 3">
    <name type="scientific">Pelagomonas calceolata</name>
    <dbReference type="NCBI Taxonomy" id="35677"/>
    <lineage>
        <taxon>Eukaryota</taxon>
        <taxon>Sar</taxon>
        <taxon>Stramenopiles</taxon>
        <taxon>Ochrophyta</taxon>
        <taxon>Pelagophyceae</taxon>
        <taxon>Pelagomonadales</taxon>
        <taxon>Pelagomonadaceae</taxon>
        <taxon>Pelagomonas</taxon>
    </lineage>
</organism>
<dbReference type="EMBL" id="CAKKNE010000005">
    <property type="protein sequence ID" value="CAH0376484.1"/>
    <property type="molecule type" value="Genomic_DNA"/>
</dbReference>
<comment type="caution">
    <text evidence="2">The sequence shown here is derived from an EMBL/GenBank/DDBJ whole genome shotgun (WGS) entry which is preliminary data.</text>
</comment>
<feature type="transmembrane region" description="Helical" evidence="1">
    <location>
        <begin position="96"/>
        <end position="112"/>
    </location>
</feature>
<sequence length="219" mass="22646">MRVSLAALTVVASHSATARGFVPRRGLAPAAPRADCQRRAAAPVLSVARGGGGLGIAPAWGALGMTAILGNAIRRVLPVALEPFSSGAAALAPPTWAAYAAFVVFMTYVEGYKAFHRKFSPMVVARALTLRDAPLHHVALAPLYAMGLFHASKKRLATSWGFVVGIAALVKLVKTLDYPWRAVVDGGVVAGLSVGAASILYHYGRSLGGVDPPADAALP</sequence>
<dbReference type="Proteomes" id="UP000789595">
    <property type="component" value="Unassembled WGS sequence"/>
</dbReference>
<protein>
    <submittedName>
        <fullName evidence="2">Uncharacterized protein</fullName>
    </submittedName>
</protein>
<proteinExistence type="predicted"/>
<feature type="transmembrane region" description="Helical" evidence="1">
    <location>
        <begin position="133"/>
        <end position="151"/>
    </location>
</feature>
<gene>
    <name evidence="2" type="ORF">PECAL_5P10770</name>
</gene>
<reference evidence="2" key="1">
    <citation type="submission" date="2021-11" db="EMBL/GenBank/DDBJ databases">
        <authorList>
            <consortium name="Genoscope - CEA"/>
            <person name="William W."/>
        </authorList>
    </citation>
    <scope>NUCLEOTIDE SEQUENCE</scope>
</reference>
<evidence type="ECO:0000313" key="2">
    <source>
        <dbReference type="EMBL" id="CAH0376484.1"/>
    </source>
</evidence>
<keyword evidence="3" id="KW-1185">Reference proteome</keyword>
<keyword evidence="1" id="KW-0812">Transmembrane</keyword>
<keyword evidence="1" id="KW-0472">Membrane</keyword>
<dbReference type="OrthoDB" id="434363at2759"/>
<dbReference type="AlphaFoldDB" id="A0A8J2SZF0"/>
<keyword evidence="1" id="KW-1133">Transmembrane helix</keyword>
<accession>A0A8J2SZF0</accession>
<evidence type="ECO:0000256" key="1">
    <source>
        <dbReference type="SAM" id="Phobius"/>
    </source>
</evidence>
<evidence type="ECO:0000313" key="3">
    <source>
        <dbReference type="Proteomes" id="UP000789595"/>
    </source>
</evidence>
<feature type="transmembrane region" description="Helical" evidence="1">
    <location>
        <begin position="182"/>
        <end position="203"/>
    </location>
</feature>
<feature type="transmembrane region" description="Helical" evidence="1">
    <location>
        <begin position="157"/>
        <end position="173"/>
    </location>
</feature>
<name>A0A8J2SZF0_9STRA</name>